<dbReference type="PROSITE" id="PS51352">
    <property type="entry name" value="THIOREDOXIN_2"/>
    <property type="match status" value="1"/>
</dbReference>
<dbReference type="Gene3D" id="3.40.30.10">
    <property type="entry name" value="Glutaredoxin"/>
    <property type="match status" value="1"/>
</dbReference>
<organism evidence="3 4">
    <name type="scientific">Enterovirga rhinocerotis</name>
    <dbReference type="NCBI Taxonomy" id="1339210"/>
    <lineage>
        <taxon>Bacteria</taxon>
        <taxon>Pseudomonadati</taxon>
        <taxon>Pseudomonadota</taxon>
        <taxon>Alphaproteobacteria</taxon>
        <taxon>Hyphomicrobiales</taxon>
        <taxon>Methylobacteriaceae</taxon>
        <taxon>Enterovirga</taxon>
    </lineage>
</organism>
<dbReference type="InterPro" id="IPR013766">
    <property type="entry name" value="Thioredoxin_domain"/>
</dbReference>
<comment type="caution">
    <text evidence="3">The sequence shown here is derived from an EMBL/GenBank/DDBJ whole genome shotgun (WGS) entry which is preliminary data.</text>
</comment>
<keyword evidence="1" id="KW-0732">Signal</keyword>
<feature type="chain" id="PRO_5021029876" evidence="1">
    <location>
        <begin position="23"/>
        <end position="231"/>
    </location>
</feature>
<dbReference type="InterPro" id="IPR001853">
    <property type="entry name" value="DSBA-like_thioredoxin_dom"/>
</dbReference>
<dbReference type="AlphaFoldDB" id="A0A4R7C7L3"/>
<gene>
    <name evidence="3" type="ORF">EV668_1918</name>
</gene>
<dbReference type="OrthoDB" id="9780147at2"/>
<feature type="domain" description="Thioredoxin" evidence="2">
    <location>
        <begin position="38"/>
        <end position="174"/>
    </location>
</feature>
<dbReference type="EMBL" id="SNZR01000011">
    <property type="protein sequence ID" value="TDR94630.1"/>
    <property type="molecule type" value="Genomic_DNA"/>
</dbReference>
<dbReference type="GO" id="GO:0016491">
    <property type="term" value="F:oxidoreductase activity"/>
    <property type="evidence" value="ECO:0007669"/>
    <property type="project" value="InterPro"/>
</dbReference>
<keyword evidence="4" id="KW-1185">Reference proteome</keyword>
<feature type="signal peptide" evidence="1">
    <location>
        <begin position="1"/>
        <end position="22"/>
    </location>
</feature>
<evidence type="ECO:0000313" key="3">
    <source>
        <dbReference type="EMBL" id="TDR94630.1"/>
    </source>
</evidence>
<evidence type="ECO:0000259" key="2">
    <source>
        <dbReference type="PROSITE" id="PS51352"/>
    </source>
</evidence>
<dbReference type="InterPro" id="IPR036249">
    <property type="entry name" value="Thioredoxin-like_sf"/>
</dbReference>
<dbReference type="SUPFAM" id="SSF52833">
    <property type="entry name" value="Thioredoxin-like"/>
    <property type="match status" value="1"/>
</dbReference>
<proteinExistence type="predicted"/>
<dbReference type="RefSeq" id="WP_133769504.1">
    <property type="nucleotide sequence ID" value="NZ_SNZR01000011.1"/>
</dbReference>
<protein>
    <submittedName>
        <fullName evidence="3">Protein-disulfide isomerase</fullName>
    </submittedName>
</protein>
<name>A0A4R7C7L3_9HYPH</name>
<dbReference type="Pfam" id="PF01323">
    <property type="entry name" value="DSBA"/>
    <property type="match status" value="1"/>
</dbReference>
<keyword evidence="3" id="KW-0413">Isomerase</keyword>
<dbReference type="Proteomes" id="UP000295122">
    <property type="component" value="Unassembled WGS sequence"/>
</dbReference>
<sequence length="231" mass="24170">MIDRRRALLIAAAAAVPASVRAASTAGSAANQWFAVRGDEGQPVPNTRAPTELVEDVEDLPGAIWAGPKGAAVQLVEFYDYNCPWCRAADDARDALQRTRGDLRVGLVGNPILSPASAQATKVDLAVLKRHGAAASYALHKRLFALKGRIDGPRALETAAELGHDRAEIERIADSDEIGTMLRRQMSLAASLGISATPSYVVGGAVVLGYPGPKSLARMVADAATCGTIAC</sequence>
<dbReference type="GO" id="GO:0016853">
    <property type="term" value="F:isomerase activity"/>
    <property type="evidence" value="ECO:0007669"/>
    <property type="project" value="UniProtKB-KW"/>
</dbReference>
<reference evidence="3 4" key="1">
    <citation type="submission" date="2019-03" db="EMBL/GenBank/DDBJ databases">
        <title>Genomic Encyclopedia of Type Strains, Phase IV (KMG-IV): sequencing the most valuable type-strain genomes for metagenomic binning, comparative biology and taxonomic classification.</title>
        <authorList>
            <person name="Goeker M."/>
        </authorList>
    </citation>
    <scope>NUCLEOTIDE SEQUENCE [LARGE SCALE GENOMIC DNA]</scope>
    <source>
        <strain evidence="3 4">DSM 25903</strain>
    </source>
</reference>
<accession>A0A4R7C7L3</accession>
<evidence type="ECO:0000313" key="4">
    <source>
        <dbReference type="Proteomes" id="UP000295122"/>
    </source>
</evidence>
<evidence type="ECO:0000256" key="1">
    <source>
        <dbReference type="SAM" id="SignalP"/>
    </source>
</evidence>